<feature type="chain" id="PRO_5041991831" evidence="2">
    <location>
        <begin position="22"/>
        <end position="225"/>
    </location>
</feature>
<feature type="signal peptide" evidence="2">
    <location>
        <begin position="1"/>
        <end position="21"/>
    </location>
</feature>
<reference evidence="3" key="1">
    <citation type="submission" date="2023-06" db="EMBL/GenBank/DDBJ databases">
        <title>Survivors Of The Sea: Transcriptome response of Skeletonema marinoi to long-term dormancy.</title>
        <authorList>
            <person name="Pinder M.I.M."/>
            <person name="Kourtchenko O."/>
            <person name="Robertson E.K."/>
            <person name="Larsson T."/>
            <person name="Maumus F."/>
            <person name="Osuna-Cruz C.M."/>
            <person name="Vancaester E."/>
            <person name="Stenow R."/>
            <person name="Vandepoele K."/>
            <person name="Ploug H."/>
            <person name="Bruchert V."/>
            <person name="Godhe A."/>
            <person name="Topel M."/>
        </authorList>
    </citation>
    <scope>NUCLEOTIDE SEQUENCE</scope>
    <source>
        <strain evidence="3">R05AC</strain>
    </source>
</reference>
<keyword evidence="4" id="KW-1185">Reference proteome</keyword>
<dbReference type="EMBL" id="JATAAI010000025">
    <property type="protein sequence ID" value="KAK1737433.1"/>
    <property type="molecule type" value="Genomic_DNA"/>
</dbReference>
<evidence type="ECO:0000313" key="4">
    <source>
        <dbReference type="Proteomes" id="UP001224775"/>
    </source>
</evidence>
<organism evidence="3 4">
    <name type="scientific">Skeletonema marinoi</name>
    <dbReference type="NCBI Taxonomy" id="267567"/>
    <lineage>
        <taxon>Eukaryota</taxon>
        <taxon>Sar</taxon>
        <taxon>Stramenopiles</taxon>
        <taxon>Ochrophyta</taxon>
        <taxon>Bacillariophyta</taxon>
        <taxon>Coscinodiscophyceae</taxon>
        <taxon>Thalassiosirophycidae</taxon>
        <taxon>Thalassiosirales</taxon>
        <taxon>Skeletonemataceae</taxon>
        <taxon>Skeletonema</taxon>
        <taxon>Skeletonema marinoi-dohrnii complex</taxon>
    </lineage>
</organism>
<feature type="compositionally biased region" description="Basic and acidic residues" evidence="1">
    <location>
        <begin position="107"/>
        <end position="116"/>
    </location>
</feature>
<feature type="region of interest" description="Disordered" evidence="1">
    <location>
        <begin position="100"/>
        <end position="129"/>
    </location>
</feature>
<keyword evidence="2" id="KW-0732">Signal</keyword>
<proteinExistence type="predicted"/>
<comment type="caution">
    <text evidence="3">The sequence shown here is derived from an EMBL/GenBank/DDBJ whole genome shotgun (WGS) entry which is preliminary data.</text>
</comment>
<accession>A0AAD8Y1G5</accession>
<dbReference type="AlphaFoldDB" id="A0AAD8Y1G5"/>
<feature type="compositionally biased region" description="Low complexity" evidence="1">
    <location>
        <begin position="117"/>
        <end position="128"/>
    </location>
</feature>
<gene>
    <name evidence="3" type="ORF">QTG54_011719</name>
</gene>
<protein>
    <submittedName>
        <fullName evidence="3">Uncharacterized protein</fullName>
    </submittedName>
</protein>
<sequence length="225" mass="25347">MTKDTLLALTVASLSLLIVTAEQDAHSSSTSIPTFSSTHVQTWTLDLDDKTVANDGDDDYTPSPTSFVTSVLTSFHTMVVEENDDDGTYLVGGGVVFSSQLQTQEPNDMRRPESRKPSSSPITKSPIPIEKDDRDINIIAAAAASTDEEHEVGEEATEEEKKRISTLQRRKRIFLLFHCMKNKIMLLTMQHRPMKYILIIRTRIQRVLQPTLLICDKSLVEQKRR</sequence>
<name>A0AAD8Y1G5_9STRA</name>
<evidence type="ECO:0000256" key="2">
    <source>
        <dbReference type="SAM" id="SignalP"/>
    </source>
</evidence>
<evidence type="ECO:0000313" key="3">
    <source>
        <dbReference type="EMBL" id="KAK1737433.1"/>
    </source>
</evidence>
<dbReference type="Proteomes" id="UP001224775">
    <property type="component" value="Unassembled WGS sequence"/>
</dbReference>
<evidence type="ECO:0000256" key="1">
    <source>
        <dbReference type="SAM" id="MobiDB-lite"/>
    </source>
</evidence>